<comment type="caution">
    <text evidence="1">The sequence shown here is derived from an EMBL/GenBank/DDBJ whole genome shotgun (WGS) entry which is preliminary data.</text>
</comment>
<protein>
    <recommendedName>
        <fullName evidence="3">Transposase</fullName>
    </recommendedName>
</protein>
<dbReference type="RefSeq" id="WP_207090017.1">
    <property type="nucleotide sequence ID" value="NZ_JAFLQW010000563.1"/>
</dbReference>
<organism evidence="1 2">
    <name type="scientific">Phormidium pseudopriestleyi FRX01</name>
    <dbReference type="NCBI Taxonomy" id="1759528"/>
    <lineage>
        <taxon>Bacteria</taxon>
        <taxon>Bacillati</taxon>
        <taxon>Cyanobacteriota</taxon>
        <taxon>Cyanophyceae</taxon>
        <taxon>Oscillatoriophycideae</taxon>
        <taxon>Oscillatoriales</taxon>
        <taxon>Oscillatoriaceae</taxon>
        <taxon>Phormidium</taxon>
    </lineage>
</organism>
<evidence type="ECO:0000313" key="1">
    <source>
        <dbReference type="EMBL" id="MBO0351582.1"/>
    </source>
</evidence>
<accession>A0ABS3FZ20</accession>
<reference evidence="1 2" key="1">
    <citation type="submission" date="2021-03" db="EMBL/GenBank/DDBJ databases">
        <title>Metabolic Capacity of the Antarctic Cyanobacterium Phormidium pseudopriestleyi that Sustains Oxygenic Photosynthesis in the Presence of Hydrogen Sulfide.</title>
        <authorList>
            <person name="Lumian J.E."/>
            <person name="Jungblut A.D."/>
            <person name="Dillon M.L."/>
            <person name="Hawes I."/>
            <person name="Doran P.T."/>
            <person name="Mackey T.J."/>
            <person name="Dick G.J."/>
            <person name="Grettenberger C.L."/>
            <person name="Sumner D.Y."/>
        </authorList>
    </citation>
    <scope>NUCLEOTIDE SEQUENCE [LARGE SCALE GENOMIC DNA]</scope>
    <source>
        <strain evidence="1 2">FRX01</strain>
    </source>
</reference>
<sequence length="63" mass="7206">MDNIFVLKQEDSILAIARRVQGRVSCFYKRGKSPKRWVGVGWMIQGFIWKNPLTIAILAAVVE</sequence>
<dbReference type="EMBL" id="JAFLQW010000563">
    <property type="protein sequence ID" value="MBO0351582.1"/>
    <property type="molecule type" value="Genomic_DNA"/>
</dbReference>
<name>A0ABS3FZ20_9CYAN</name>
<evidence type="ECO:0008006" key="3">
    <source>
        <dbReference type="Google" id="ProtNLM"/>
    </source>
</evidence>
<dbReference type="Proteomes" id="UP000664844">
    <property type="component" value="Unassembled WGS sequence"/>
</dbReference>
<proteinExistence type="predicted"/>
<keyword evidence="2" id="KW-1185">Reference proteome</keyword>
<gene>
    <name evidence="1" type="ORF">J0895_21355</name>
</gene>
<evidence type="ECO:0000313" key="2">
    <source>
        <dbReference type="Proteomes" id="UP000664844"/>
    </source>
</evidence>